<dbReference type="PROSITE" id="PS50097">
    <property type="entry name" value="BTB"/>
    <property type="match status" value="1"/>
</dbReference>
<organism evidence="4 6">
    <name type="scientific">Taxus chinensis</name>
    <name type="common">Chinese yew</name>
    <name type="synonym">Taxus wallichiana var. chinensis</name>
    <dbReference type="NCBI Taxonomy" id="29808"/>
    <lineage>
        <taxon>Eukaryota</taxon>
        <taxon>Viridiplantae</taxon>
        <taxon>Streptophyta</taxon>
        <taxon>Embryophyta</taxon>
        <taxon>Tracheophyta</taxon>
        <taxon>Spermatophyta</taxon>
        <taxon>Pinopsida</taxon>
        <taxon>Pinidae</taxon>
        <taxon>Conifers II</taxon>
        <taxon>Cupressales</taxon>
        <taxon>Taxaceae</taxon>
        <taxon>Taxus</taxon>
    </lineage>
</organism>
<dbReference type="AlphaFoldDB" id="A0AA38F8Q7"/>
<protein>
    <recommendedName>
        <fullName evidence="3">BTB domain-containing protein</fullName>
    </recommendedName>
</protein>
<gene>
    <name evidence="5" type="ORF">KI387_003538</name>
    <name evidence="4" type="ORF">KI387_041680</name>
</gene>
<dbReference type="Pfam" id="PF00651">
    <property type="entry name" value="BTB"/>
    <property type="match status" value="1"/>
</dbReference>
<dbReference type="EMBL" id="JAHRHJ020001677">
    <property type="protein sequence ID" value="KAH9293111.1"/>
    <property type="molecule type" value="Genomic_DNA"/>
</dbReference>
<comment type="caution">
    <text evidence="4">The sequence shown here is derived from an EMBL/GenBank/DDBJ whole genome shotgun (WGS) entry which is preliminary data.</text>
</comment>
<name>A0AA38F8Q7_TAXCH</name>
<keyword evidence="6" id="KW-1185">Reference proteome</keyword>
<keyword evidence="2" id="KW-0175">Coiled coil</keyword>
<evidence type="ECO:0000256" key="1">
    <source>
        <dbReference type="ARBA" id="ARBA00004906"/>
    </source>
</evidence>
<evidence type="ECO:0000256" key="2">
    <source>
        <dbReference type="SAM" id="Coils"/>
    </source>
</evidence>
<evidence type="ECO:0000259" key="3">
    <source>
        <dbReference type="PROSITE" id="PS50097"/>
    </source>
</evidence>
<dbReference type="CDD" id="cd18186">
    <property type="entry name" value="BTB_POZ_ZBTB_KLHL-like"/>
    <property type="match status" value="1"/>
</dbReference>
<reference evidence="4 6" key="1">
    <citation type="journal article" date="2021" name="Nat. Plants">
        <title>The Taxus genome provides insights into paclitaxel biosynthesis.</title>
        <authorList>
            <person name="Xiong X."/>
            <person name="Gou J."/>
            <person name="Liao Q."/>
            <person name="Li Y."/>
            <person name="Zhou Q."/>
            <person name="Bi G."/>
            <person name="Li C."/>
            <person name="Du R."/>
            <person name="Wang X."/>
            <person name="Sun T."/>
            <person name="Guo L."/>
            <person name="Liang H."/>
            <person name="Lu P."/>
            <person name="Wu Y."/>
            <person name="Zhang Z."/>
            <person name="Ro D.K."/>
            <person name="Shang Y."/>
            <person name="Huang S."/>
            <person name="Yan J."/>
        </authorList>
    </citation>
    <scope>NUCLEOTIDE SEQUENCE [LARGE SCALE GENOMIC DNA]</scope>
    <source>
        <strain evidence="4">Ta-2019</strain>
    </source>
</reference>
<dbReference type="Proteomes" id="UP000824469">
    <property type="component" value="Unassembled WGS sequence"/>
</dbReference>
<dbReference type="Gene3D" id="3.30.710.10">
    <property type="entry name" value="Potassium Channel Kv1.1, Chain A"/>
    <property type="match status" value="1"/>
</dbReference>
<comment type="pathway">
    <text evidence="1">Protein modification; protein ubiquitination.</text>
</comment>
<dbReference type="SUPFAM" id="SSF54695">
    <property type="entry name" value="POZ domain"/>
    <property type="match status" value="1"/>
</dbReference>
<feature type="coiled-coil region" evidence="2">
    <location>
        <begin position="86"/>
        <end position="120"/>
    </location>
</feature>
<proteinExistence type="predicted"/>
<dbReference type="OMA" id="MQESSMV"/>
<feature type="domain" description="BTB" evidence="3">
    <location>
        <begin position="137"/>
        <end position="205"/>
    </location>
</feature>
<evidence type="ECO:0000313" key="5">
    <source>
        <dbReference type="EMBL" id="KAH9331430.1"/>
    </source>
</evidence>
<dbReference type="PANTHER" id="PTHR24413">
    <property type="entry name" value="SPECKLE-TYPE POZ PROTEIN"/>
    <property type="match status" value="1"/>
</dbReference>
<dbReference type="EMBL" id="JAHRHJ020000001">
    <property type="protein sequence ID" value="KAH9331430.1"/>
    <property type="molecule type" value="Genomic_DNA"/>
</dbReference>
<sequence>MTSSSTAICELCKQELTCPHKSRRGNTCGLPLPMLCNSGHPHIKCCCQHCYSNLRTKAWWYHKQASRLTDEEMQLNRLIASQEVNLRTLINKNQSLTSAIKNSTQENEFLKSALKSLEERIQFLTTWDSVPGYDTSGDVTLYTPDGGCFLAHRSILSGRSMVFKAMLNSGMKESRSMEVQLHDVNKEAVSIFLKFMYKGEVDAKDFEEDVEKKSEMIVRLCQQYQIDFLLSTFQTFIVDNVISFENLDSMITMADMYQLDVVKTAIKDSTRWSIQKLSFPN</sequence>
<accession>A0AA38F8Q7</accession>
<evidence type="ECO:0000313" key="4">
    <source>
        <dbReference type="EMBL" id="KAH9293111.1"/>
    </source>
</evidence>
<dbReference type="SMART" id="SM00225">
    <property type="entry name" value="BTB"/>
    <property type="match status" value="1"/>
</dbReference>
<evidence type="ECO:0000313" key="6">
    <source>
        <dbReference type="Proteomes" id="UP000824469"/>
    </source>
</evidence>
<dbReference type="InterPro" id="IPR000210">
    <property type="entry name" value="BTB/POZ_dom"/>
</dbReference>
<dbReference type="InterPro" id="IPR011333">
    <property type="entry name" value="SKP1/BTB/POZ_sf"/>
</dbReference>